<dbReference type="Proteomes" id="UP000266723">
    <property type="component" value="Unassembled WGS sequence"/>
</dbReference>
<protein>
    <submittedName>
        <fullName evidence="3">Uncharacterized protein</fullName>
    </submittedName>
</protein>
<reference evidence="3 4" key="1">
    <citation type="journal article" date="2020" name="BMC Genomics">
        <title>Intraspecific diversification of the crop wild relative Brassica cretica Lam. using demographic model selection.</title>
        <authorList>
            <person name="Kioukis A."/>
            <person name="Michalopoulou V.A."/>
            <person name="Briers L."/>
            <person name="Pirintsos S."/>
            <person name="Studholme D.J."/>
            <person name="Pavlidis P."/>
            <person name="Sarris P.F."/>
        </authorList>
    </citation>
    <scope>NUCLEOTIDE SEQUENCE [LARGE SCALE GENOMIC DNA]</scope>
    <source>
        <strain evidence="4">cv. PFS-1207/04</strain>
    </source>
</reference>
<feature type="signal peptide" evidence="2">
    <location>
        <begin position="1"/>
        <end position="21"/>
    </location>
</feature>
<keyword evidence="2" id="KW-0732">Signal</keyword>
<evidence type="ECO:0000256" key="1">
    <source>
        <dbReference type="SAM" id="MobiDB-lite"/>
    </source>
</evidence>
<dbReference type="EMBL" id="QGKV02000649">
    <property type="protein sequence ID" value="KAF3579566.1"/>
    <property type="molecule type" value="Genomic_DNA"/>
</dbReference>
<feature type="compositionally biased region" description="Polar residues" evidence="1">
    <location>
        <begin position="21"/>
        <end position="31"/>
    </location>
</feature>
<feature type="compositionally biased region" description="Basic residues" evidence="1">
    <location>
        <begin position="136"/>
        <end position="145"/>
    </location>
</feature>
<sequence length="145" mass="16001">MIARWIERLLVLIKFHQSCSAKGSLPSAGNTASPPPAKEPKKNANSTLGRVGLLILGFQVPDPRSRIQVRVSGYQPYMEVKSNGSTKKHAPTTLLPLFPATNADIPPKEIKAFYPLQETQDPCLSKSPRLHPSTSCKKRKFPVKE</sequence>
<gene>
    <name evidence="3" type="ORF">DY000_02031649</name>
</gene>
<organism evidence="3 4">
    <name type="scientific">Brassica cretica</name>
    <name type="common">Mustard</name>
    <dbReference type="NCBI Taxonomy" id="69181"/>
    <lineage>
        <taxon>Eukaryota</taxon>
        <taxon>Viridiplantae</taxon>
        <taxon>Streptophyta</taxon>
        <taxon>Embryophyta</taxon>
        <taxon>Tracheophyta</taxon>
        <taxon>Spermatophyta</taxon>
        <taxon>Magnoliopsida</taxon>
        <taxon>eudicotyledons</taxon>
        <taxon>Gunneridae</taxon>
        <taxon>Pentapetalae</taxon>
        <taxon>rosids</taxon>
        <taxon>malvids</taxon>
        <taxon>Brassicales</taxon>
        <taxon>Brassicaceae</taxon>
        <taxon>Brassiceae</taxon>
        <taxon>Brassica</taxon>
    </lineage>
</organism>
<evidence type="ECO:0000256" key="2">
    <source>
        <dbReference type="SAM" id="SignalP"/>
    </source>
</evidence>
<comment type="caution">
    <text evidence="3">The sequence shown here is derived from an EMBL/GenBank/DDBJ whole genome shotgun (WGS) entry which is preliminary data.</text>
</comment>
<accession>A0ABQ7DR81</accession>
<evidence type="ECO:0000313" key="3">
    <source>
        <dbReference type="EMBL" id="KAF3579566.1"/>
    </source>
</evidence>
<keyword evidence="4" id="KW-1185">Reference proteome</keyword>
<proteinExistence type="predicted"/>
<feature type="region of interest" description="Disordered" evidence="1">
    <location>
        <begin position="21"/>
        <end position="45"/>
    </location>
</feature>
<evidence type="ECO:0000313" key="4">
    <source>
        <dbReference type="Proteomes" id="UP000266723"/>
    </source>
</evidence>
<name>A0ABQ7DR81_BRACR</name>
<feature type="chain" id="PRO_5047440344" evidence="2">
    <location>
        <begin position="22"/>
        <end position="145"/>
    </location>
</feature>
<feature type="region of interest" description="Disordered" evidence="1">
    <location>
        <begin position="122"/>
        <end position="145"/>
    </location>
</feature>